<dbReference type="Proteomes" id="UP000287910">
    <property type="component" value="Unassembled WGS sequence"/>
</dbReference>
<dbReference type="EMBL" id="RYYR01000027">
    <property type="protein sequence ID" value="RUL49134.1"/>
    <property type="molecule type" value="Genomic_DNA"/>
</dbReference>
<proteinExistence type="predicted"/>
<evidence type="ECO:0000313" key="2">
    <source>
        <dbReference type="EMBL" id="RUL49134.1"/>
    </source>
</evidence>
<organism evidence="2 3">
    <name type="scientific">Lysinibacillus antri</name>
    <dbReference type="NCBI Taxonomy" id="2498145"/>
    <lineage>
        <taxon>Bacteria</taxon>
        <taxon>Bacillati</taxon>
        <taxon>Bacillota</taxon>
        <taxon>Bacilli</taxon>
        <taxon>Bacillales</taxon>
        <taxon>Bacillaceae</taxon>
        <taxon>Lysinibacillus</taxon>
    </lineage>
</organism>
<evidence type="ECO:0000256" key="1">
    <source>
        <dbReference type="SAM" id="Phobius"/>
    </source>
</evidence>
<accession>A0A3S0P4A7</accession>
<keyword evidence="1" id="KW-0472">Membrane</keyword>
<comment type="caution">
    <text evidence="2">The sequence shown here is derived from an EMBL/GenBank/DDBJ whole genome shotgun (WGS) entry which is preliminary data.</text>
</comment>
<dbReference type="AlphaFoldDB" id="A0A3S0P4A7"/>
<feature type="transmembrane region" description="Helical" evidence="1">
    <location>
        <begin position="7"/>
        <end position="27"/>
    </location>
</feature>
<name>A0A3S0P4A7_9BACI</name>
<protein>
    <submittedName>
        <fullName evidence="2">Uncharacterized protein</fullName>
    </submittedName>
</protein>
<keyword evidence="1" id="KW-1133">Transmembrane helix</keyword>
<evidence type="ECO:0000313" key="3">
    <source>
        <dbReference type="Proteomes" id="UP000287910"/>
    </source>
</evidence>
<keyword evidence="3" id="KW-1185">Reference proteome</keyword>
<keyword evidence="1" id="KW-0812">Transmembrane</keyword>
<reference evidence="2 3" key="1">
    <citation type="submission" date="2018-12" db="EMBL/GenBank/DDBJ databases">
        <title>Lysinibacillus antri sp. nov., isolated from a cave soil.</title>
        <authorList>
            <person name="Narsing Rao M.P."/>
            <person name="Zhang H."/>
            <person name="Dong Z.-Y."/>
            <person name="Niu X.-K."/>
            <person name="Zhang K."/>
            <person name="Fang B.-Z."/>
            <person name="Kang Y.-Q."/>
            <person name="Xiao M."/>
            <person name="Li W.-J."/>
        </authorList>
    </citation>
    <scope>NUCLEOTIDE SEQUENCE [LARGE SCALE GENOMIC DNA]</scope>
    <source>
        <strain evidence="2 3">SYSU K30002</strain>
    </source>
</reference>
<sequence>MVNNLSGLALLCSTGSILVVLGIILKIPPIFQIILLIIGLALCIIGIFSLAKMLLGEKSK</sequence>
<dbReference type="RefSeq" id="WP_126660135.1">
    <property type="nucleotide sequence ID" value="NZ_RYYR01000027.1"/>
</dbReference>
<gene>
    <name evidence="2" type="ORF">EK386_15725</name>
</gene>
<feature type="transmembrane region" description="Helical" evidence="1">
    <location>
        <begin position="33"/>
        <end position="55"/>
    </location>
</feature>